<evidence type="ECO:0000256" key="2">
    <source>
        <dbReference type="ARBA" id="ARBA00022801"/>
    </source>
</evidence>
<reference evidence="4" key="1">
    <citation type="journal article" date="2011" name="Environ. Microbiol.">
        <title>Genomic insights into the metabolic potential of the polycyclic aromatic hydrocarbon degrading sulfate-reducing Deltaproteobacterium N47.</title>
        <authorList>
            <person name="Bergmann F."/>
            <person name="Selesi D."/>
            <person name="Weinmaier T."/>
            <person name="Tischler P."/>
            <person name="Rattei T."/>
            <person name="Meckenstock R.U."/>
        </authorList>
    </citation>
    <scope>NUCLEOTIDE SEQUENCE</scope>
</reference>
<dbReference type="EC" id="3.5.1.44" evidence="3"/>
<keyword evidence="2 3" id="KW-0378">Hydrolase</keyword>
<dbReference type="GO" id="GO:0006935">
    <property type="term" value="P:chemotaxis"/>
    <property type="evidence" value="ECO:0007669"/>
    <property type="project" value="UniProtKB-UniRule"/>
</dbReference>
<gene>
    <name evidence="3" type="primary">cheD</name>
    <name evidence="4" type="ORF">N47_F14960</name>
</gene>
<dbReference type="EMBL" id="FR695873">
    <property type="protein sequence ID" value="CBX29801.1"/>
    <property type="molecule type" value="Genomic_DNA"/>
</dbReference>
<evidence type="ECO:0000313" key="4">
    <source>
        <dbReference type="EMBL" id="CBX29801.1"/>
    </source>
</evidence>
<dbReference type="InterPro" id="IPR005659">
    <property type="entry name" value="Chemorcpt_Glu_NH3ase_CheD"/>
</dbReference>
<keyword evidence="4" id="KW-0675">Receptor</keyword>
<keyword evidence="1 3" id="KW-0145">Chemotaxis</keyword>
<dbReference type="GO" id="GO:0050568">
    <property type="term" value="F:protein-glutamine glutaminase activity"/>
    <property type="evidence" value="ECO:0007669"/>
    <property type="project" value="UniProtKB-UniRule"/>
</dbReference>
<dbReference type="HAMAP" id="MF_01440">
    <property type="entry name" value="CheD"/>
    <property type="match status" value="1"/>
</dbReference>
<evidence type="ECO:0000256" key="1">
    <source>
        <dbReference type="ARBA" id="ARBA00022500"/>
    </source>
</evidence>
<comment type="similarity">
    <text evidence="3">Belongs to the CheD family.</text>
</comment>
<evidence type="ECO:0000256" key="3">
    <source>
        <dbReference type="HAMAP-Rule" id="MF_01440"/>
    </source>
</evidence>
<dbReference type="Pfam" id="PF03975">
    <property type="entry name" value="CheD"/>
    <property type="match status" value="1"/>
</dbReference>
<accession>E1YGV7</accession>
<dbReference type="Gene3D" id="3.30.1330.200">
    <property type="match status" value="1"/>
</dbReference>
<sequence length="171" mass="18762">MSDGIEGIIMNIVVGVGDMKVSNDPDAVLVTYALGSCIGVGIYDPVAKVGGVLHYMLPESEIDPVKAVKNPFMFGNTGIPLLFKETYRFGAVKKRLKILVLGGAQILDQNGLFNIGKRNHTVLRKMFWKNNIIVDFEEVGGTVNRTIKLEIKTGEAIMKVSGTEVRKIPWI</sequence>
<comment type="function">
    <text evidence="3">Probably deamidates glutamine residues to glutamate on methyl-accepting chemotaxis receptors (MCPs), playing an important role in chemotaxis.</text>
</comment>
<organism evidence="4">
    <name type="scientific">uncultured Desulfobacterium sp</name>
    <dbReference type="NCBI Taxonomy" id="201089"/>
    <lineage>
        <taxon>Bacteria</taxon>
        <taxon>Pseudomonadati</taxon>
        <taxon>Thermodesulfobacteriota</taxon>
        <taxon>Desulfobacteria</taxon>
        <taxon>Desulfobacterales</taxon>
        <taxon>Desulfobacteriaceae</taxon>
        <taxon>Desulfobacterium</taxon>
        <taxon>environmental samples</taxon>
    </lineage>
</organism>
<dbReference type="SUPFAM" id="SSF64438">
    <property type="entry name" value="CNF1/YfiH-like putative cysteine hydrolases"/>
    <property type="match status" value="1"/>
</dbReference>
<proteinExistence type="inferred from homology"/>
<dbReference type="InterPro" id="IPR038592">
    <property type="entry name" value="CheD-like_sf"/>
</dbReference>
<name>E1YGV7_9BACT</name>
<dbReference type="PANTHER" id="PTHR35147:SF1">
    <property type="entry name" value="CHEMORECEPTOR GLUTAMINE DEAMIDASE CHED-RELATED"/>
    <property type="match status" value="1"/>
</dbReference>
<dbReference type="PANTHER" id="PTHR35147">
    <property type="entry name" value="CHEMORECEPTOR GLUTAMINE DEAMIDASE CHED-RELATED"/>
    <property type="match status" value="1"/>
</dbReference>
<dbReference type="AlphaFoldDB" id="E1YGV7"/>
<dbReference type="InterPro" id="IPR011324">
    <property type="entry name" value="Cytotoxic_necrot_fac-like_cat"/>
</dbReference>
<protein>
    <recommendedName>
        <fullName evidence="3">Probable chemoreceptor glutamine deamidase CheD</fullName>
        <ecNumber evidence="3">3.5.1.44</ecNumber>
    </recommendedName>
</protein>
<dbReference type="CDD" id="cd16352">
    <property type="entry name" value="CheD"/>
    <property type="match status" value="1"/>
</dbReference>
<comment type="catalytic activity">
    <reaction evidence="3">
        <text>L-glutaminyl-[protein] + H2O = L-glutamyl-[protein] + NH4(+)</text>
        <dbReference type="Rhea" id="RHEA:16441"/>
        <dbReference type="Rhea" id="RHEA-COMP:10207"/>
        <dbReference type="Rhea" id="RHEA-COMP:10208"/>
        <dbReference type="ChEBI" id="CHEBI:15377"/>
        <dbReference type="ChEBI" id="CHEBI:28938"/>
        <dbReference type="ChEBI" id="CHEBI:29973"/>
        <dbReference type="ChEBI" id="CHEBI:30011"/>
        <dbReference type="EC" id="3.5.1.44"/>
    </reaction>
</comment>